<dbReference type="InterPro" id="IPR041823">
    <property type="entry name" value="YHR202W_N"/>
</dbReference>
<evidence type="ECO:0000313" key="4">
    <source>
        <dbReference type="EMBL" id="CCE91620.1"/>
    </source>
</evidence>
<dbReference type="SUPFAM" id="SSF56300">
    <property type="entry name" value="Metallo-dependent phosphatases"/>
    <property type="match status" value="1"/>
</dbReference>
<dbReference type="InterPro" id="IPR014485">
    <property type="entry name" value="Pesterase_C1039"/>
</dbReference>
<dbReference type="GeneID" id="11502079"/>
<dbReference type="eggNOG" id="KOG4419">
    <property type="taxonomic scope" value="Eukaryota"/>
</dbReference>
<protein>
    <recommendedName>
        <fullName evidence="6">Calcineurin-like phosphoesterase domain-containing protein</fullName>
    </recommendedName>
</protein>
<proteinExistence type="predicted"/>
<dbReference type="OrthoDB" id="7722975at2759"/>
<dbReference type="Pfam" id="PF00149">
    <property type="entry name" value="Metallophos"/>
    <property type="match status" value="1"/>
</dbReference>
<dbReference type="InterPro" id="IPR004843">
    <property type="entry name" value="Calcineurin-like_PHP"/>
</dbReference>
<dbReference type="InterPro" id="IPR036907">
    <property type="entry name" value="5'-Nucleotdase_C_sf"/>
</dbReference>
<dbReference type="FunCoup" id="G8ZSM6">
    <property type="interactions" value="36"/>
</dbReference>
<evidence type="ECO:0000259" key="2">
    <source>
        <dbReference type="Pfam" id="PF00149"/>
    </source>
</evidence>
<accession>G8ZSM6</accession>
<feature type="domain" description="Calcineurin-like phosphoesterase" evidence="2">
    <location>
        <begin position="42"/>
        <end position="272"/>
    </location>
</feature>
<dbReference type="RefSeq" id="XP_003680831.1">
    <property type="nucleotide sequence ID" value="XM_003680783.1"/>
</dbReference>
<sequence length="582" mass="66514">MRVIAAAYLLAASVAAISLQHPFLQESEKTTHIRDLKIGQLNFLHTTDTHGWLGSHLLQPDYDADWGDFVSFVSSFKKNRLNKDQDLLLIDTGDKHDGNGLTDATNPNGVEAAQIFNEQDYDLMTLGNHELYMPENSILEYNTATSHKFKNKYVSSNVEFINDDGHTVPFGNKYLYFETKNSKTRVLAFSFMFNFRRFNNRTNVVPPMEEVSKDWFYEATEKYDEDKVDLVLIFGHMPVTDMENREMYELHCFMRNIYPNTVIQYFGGHSHIRDFSVFDERATGLQSGRFAETVGFLSIDNVTSETPSFFRRYIDFNKRSFKHHIGKNSAELKSSKGRKVSDELRSLRKRLKLDEVIGYVPKTYFMSERSLDSEENLYNLIIHNVLPRLHSKITDTTIGRYIMINTGAVRYDLYKGPFTIDSEYIVLPFMNEWYYMELPNRIASKIAHYLNKGPAIASLAPPNVASFSRSTGTCPFIDQPGLTEGYTTVDDGGCKGDDTKHNSQFDYLTPNVVQHVKLVSEGPTDTVHFVFYSFLQPSILEAVNAIVRDEGGQASYDKSSCKVYGGNSTKVLLREYISEISK</sequence>
<evidence type="ECO:0000313" key="5">
    <source>
        <dbReference type="Proteomes" id="UP000005627"/>
    </source>
</evidence>
<dbReference type="PANTHER" id="PTHR11575">
    <property type="entry name" value="5'-NUCLEOTIDASE-RELATED"/>
    <property type="match status" value="1"/>
</dbReference>
<dbReference type="GO" id="GO:0005576">
    <property type="term" value="C:extracellular region"/>
    <property type="evidence" value="ECO:0007669"/>
    <property type="project" value="EnsemblFungi"/>
</dbReference>
<feature type="signal peptide" evidence="1">
    <location>
        <begin position="1"/>
        <end position="16"/>
    </location>
</feature>
<dbReference type="GO" id="GO:0016787">
    <property type="term" value="F:hydrolase activity"/>
    <property type="evidence" value="ECO:0007669"/>
    <property type="project" value="InterPro"/>
</dbReference>
<feature type="domain" description="Putative 5'-nucleotidase C-terminal" evidence="3">
    <location>
        <begin position="363"/>
        <end position="540"/>
    </location>
</feature>
<dbReference type="InParanoid" id="G8ZSM6"/>
<dbReference type="InterPro" id="IPR006179">
    <property type="entry name" value="5_nucleotidase/apyrase"/>
</dbReference>
<dbReference type="PIRSF" id="PIRSF017316">
    <property type="entry name" value="Pesterase_C1039"/>
    <property type="match status" value="1"/>
</dbReference>
<organism evidence="4 5">
    <name type="scientific">Torulaspora delbrueckii</name>
    <name type="common">Yeast</name>
    <name type="synonym">Candida colliculosa</name>
    <dbReference type="NCBI Taxonomy" id="4950"/>
    <lineage>
        <taxon>Eukaryota</taxon>
        <taxon>Fungi</taxon>
        <taxon>Dikarya</taxon>
        <taxon>Ascomycota</taxon>
        <taxon>Saccharomycotina</taxon>
        <taxon>Saccharomycetes</taxon>
        <taxon>Saccharomycetales</taxon>
        <taxon>Saccharomycetaceae</taxon>
        <taxon>Torulaspora</taxon>
    </lineage>
</organism>
<dbReference type="InterPro" id="IPR029052">
    <property type="entry name" value="Metallo-depent_PP-like"/>
</dbReference>
<dbReference type="CDD" id="cd07407">
    <property type="entry name" value="MPP_YHR202W_N"/>
    <property type="match status" value="1"/>
</dbReference>
<keyword evidence="1" id="KW-0732">Signal</keyword>
<dbReference type="FunFam" id="3.60.21.10:FF:000043">
    <property type="entry name" value="Ser/Thr protein phosphatase family"/>
    <property type="match status" value="1"/>
</dbReference>
<feature type="chain" id="PRO_5003519284" description="Calcineurin-like phosphoesterase domain-containing protein" evidence="1">
    <location>
        <begin position="17"/>
        <end position="582"/>
    </location>
</feature>
<dbReference type="HOGENOM" id="CLU_019028_0_0_1"/>
<evidence type="ECO:0000259" key="3">
    <source>
        <dbReference type="Pfam" id="PF21953"/>
    </source>
</evidence>
<evidence type="ECO:0008006" key="6">
    <source>
        <dbReference type="Google" id="ProtNLM"/>
    </source>
</evidence>
<reference evidence="4 5" key="1">
    <citation type="journal article" date="2011" name="Proc. Natl. Acad. Sci. U.S.A.">
        <title>Evolutionary erosion of yeast sex chromosomes by mating-type switching accidents.</title>
        <authorList>
            <person name="Gordon J.L."/>
            <person name="Armisen D."/>
            <person name="Proux-Wera E."/>
            <person name="Oheigeartaigh S.S."/>
            <person name="Byrne K.P."/>
            <person name="Wolfe K.H."/>
        </authorList>
    </citation>
    <scope>NUCLEOTIDE SEQUENCE [LARGE SCALE GENOMIC DNA]</scope>
    <source>
        <strain evidence="5">ATCC 10662 / CBS 1146 / NBRC 0425 / NCYC 2629 / NRRL Y-866</strain>
    </source>
</reference>
<dbReference type="Gene3D" id="3.60.21.10">
    <property type="match status" value="1"/>
</dbReference>
<dbReference type="KEGG" id="tdl:TDEL_0D00360"/>
<dbReference type="PANTHER" id="PTHR11575:SF22">
    <property type="entry name" value="ADL392WP"/>
    <property type="match status" value="1"/>
</dbReference>
<dbReference type="Gene3D" id="3.90.780.10">
    <property type="entry name" value="5'-Nucleotidase, C-terminal domain"/>
    <property type="match status" value="2"/>
</dbReference>
<dbReference type="Pfam" id="PF21953">
    <property type="entry name" value="NadN_nucleosid_C"/>
    <property type="match status" value="1"/>
</dbReference>
<dbReference type="STRING" id="1076872.G8ZSM6"/>
<keyword evidence="5" id="KW-1185">Reference proteome</keyword>
<dbReference type="GO" id="GO:0005829">
    <property type="term" value="C:cytosol"/>
    <property type="evidence" value="ECO:0007669"/>
    <property type="project" value="EnsemblFungi"/>
</dbReference>
<dbReference type="InterPro" id="IPR053828">
    <property type="entry name" value="Nucleosidase_C"/>
</dbReference>
<dbReference type="AlphaFoldDB" id="G8ZSM6"/>
<dbReference type="SUPFAM" id="SSF55816">
    <property type="entry name" value="5'-nucleotidase (syn. UDP-sugar hydrolase), C-terminal domain"/>
    <property type="match status" value="1"/>
</dbReference>
<dbReference type="GO" id="GO:0019677">
    <property type="term" value="P:NAD+ catabolic process"/>
    <property type="evidence" value="ECO:0007669"/>
    <property type="project" value="EnsemblFungi"/>
</dbReference>
<evidence type="ECO:0000256" key="1">
    <source>
        <dbReference type="SAM" id="SignalP"/>
    </source>
</evidence>
<dbReference type="EMBL" id="HE616745">
    <property type="protein sequence ID" value="CCE91620.1"/>
    <property type="molecule type" value="Genomic_DNA"/>
</dbReference>
<name>G8ZSM6_TORDE</name>
<gene>
    <name evidence="4" type="primary">TDEL0D00360</name>
    <name evidence="4" type="ORF">TDEL_0D00360</name>
</gene>
<dbReference type="Proteomes" id="UP000005627">
    <property type="component" value="Chromosome 4"/>
</dbReference>